<dbReference type="PANTHER" id="PTHR33365:SF13">
    <property type="entry name" value="TAT PATHWAY SIGNAL SEQUENCE"/>
    <property type="match status" value="1"/>
</dbReference>
<protein>
    <recommendedName>
        <fullName evidence="6">Tat pathway signal sequence</fullName>
    </recommendedName>
</protein>
<feature type="compositionally biased region" description="Basic and acidic residues" evidence="2">
    <location>
        <begin position="1"/>
        <end position="15"/>
    </location>
</feature>
<dbReference type="InterPro" id="IPR021765">
    <property type="entry name" value="UstYa-like"/>
</dbReference>
<reference evidence="4" key="1">
    <citation type="submission" date="2022-09" db="EMBL/GenBank/DDBJ databases">
        <title>Chromosome-level assembly of Trichoderma breve T069, a fungus used in development of biopesticide product.</title>
        <authorList>
            <person name="Lin R."/>
            <person name="Liu T."/>
        </authorList>
    </citation>
    <scope>NUCLEOTIDE SEQUENCE</scope>
    <source>
        <strain evidence="4">T069</strain>
    </source>
</reference>
<dbReference type="GeneID" id="80870769"/>
<dbReference type="Pfam" id="PF11807">
    <property type="entry name" value="UstYa"/>
    <property type="match status" value="1"/>
</dbReference>
<dbReference type="AlphaFoldDB" id="A0A9W9E4L3"/>
<proteinExistence type="inferred from homology"/>
<dbReference type="RefSeq" id="XP_056027030.1">
    <property type="nucleotide sequence ID" value="XM_056176081.1"/>
</dbReference>
<dbReference type="Proteomes" id="UP001140511">
    <property type="component" value="Unassembled WGS sequence"/>
</dbReference>
<feature type="transmembrane region" description="Helical" evidence="3">
    <location>
        <begin position="56"/>
        <end position="77"/>
    </location>
</feature>
<keyword evidence="3" id="KW-0472">Membrane</keyword>
<keyword evidence="3" id="KW-1133">Transmembrane helix</keyword>
<feature type="region of interest" description="Disordered" evidence="2">
    <location>
        <begin position="1"/>
        <end position="50"/>
    </location>
</feature>
<accession>A0A9W9E4L3</accession>
<comment type="similarity">
    <text evidence="1">Belongs to the ustYa family.</text>
</comment>
<gene>
    <name evidence="4" type="ORF">T069G_08871</name>
</gene>
<organism evidence="4 5">
    <name type="scientific">Trichoderma breve</name>
    <dbReference type="NCBI Taxonomy" id="2034170"/>
    <lineage>
        <taxon>Eukaryota</taxon>
        <taxon>Fungi</taxon>
        <taxon>Dikarya</taxon>
        <taxon>Ascomycota</taxon>
        <taxon>Pezizomycotina</taxon>
        <taxon>Sordariomycetes</taxon>
        <taxon>Hypocreomycetidae</taxon>
        <taxon>Hypocreales</taxon>
        <taxon>Hypocreaceae</taxon>
        <taxon>Trichoderma</taxon>
    </lineage>
</organism>
<dbReference type="PANTHER" id="PTHR33365">
    <property type="entry name" value="YALI0B05434P"/>
    <property type="match status" value="1"/>
</dbReference>
<evidence type="ECO:0000256" key="1">
    <source>
        <dbReference type="ARBA" id="ARBA00035112"/>
    </source>
</evidence>
<dbReference type="EMBL" id="JAOPEN010000005">
    <property type="protein sequence ID" value="KAJ4857974.1"/>
    <property type="molecule type" value="Genomic_DNA"/>
</dbReference>
<sequence>MNKFRKQEIDGKTISDIDEVEQGQGLLEESSTDTDTDAGTNFSPAPRRSRSSNCRWYTVVIGFPVLLCATNLLTFWITASTRPQCHAPASVAEPPSLAPMLRDLNLETIHVKFDSTFYSQGSRYRKPPSPETDAAWNFAGANFGFLLIPEDQASESDLTSDHIHLAGGPDQANLTGIPADVEVFHQLHCLNLLRKATWYNHDYYRKLGADEFQHPDRTLSVHVDHCIDNLRQRIMCTADVGLVPFYWVGDDGQTDPEFSRTHTCRNFETLHDWMMQHMVTLDSNATLLPRPGDYRVDHFH</sequence>
<comment type="caution">
    <text evidence="4">The sequence shown here is derived from an EMBL/GenBank/DDBJ whole genome shotgun (WGS) entry which is preliminary data.</text>
</comment>
<name>A0A9W9E4L3_9HYPO</name>
<evidence type="ECO:0000313" key="4">
    <source>
        <dbReference type="EMBL" id="KAJ4857974.1"/>
    </source>
</evidence>
<keyword evidence="3" id="KW-0812">Transmembrane</keyword>
<evidence type="ECO:0000256" key="2">
    <source>
        <dbReference type="SAM" id="MobiDB-lite"/>
    </source>
</evidence>
<keyword evidence="5" id="KW-1185">Reference proteome</keyword>
<dbReference type="GO" id="GO:0043386">
    <property type="term" value="P:mycotoxin biosynthetic process"/>
    <property type="evidence" value="ECO:0007669"/>
    <property type="project" value="InterPro"/>
</dbReference>
<evidence type="ECO:0000313" key="5">
    <source>
        <dbReference type="Proteomes" id="UP001140511"/>
    </source>
</evidence>
<evidence type="ECO:0000256" key="3">
    <source>
        <dbReference type="SAM" id="Phobius"/>
    </source>
</evidence>
<evidence type="ECO:0008006" key="6">
    <source>
        <dbReference type="Google" id="ProtNLM"/>
    </source>
</evidence>